<dbReference type="InterPro" id="IPR051536">
    <property type="entry name" value="UDG_Type-4/5"/>
</dbReference>
<keyword evidence="6" id="KW-0411">Iron-sulfur</keyword>
<dbReference type="EMBL" id="RDSR01000011">
    <property type="protein sequence ID" value="RNE62383.1"/>
    <property type="molecule type" value="Genomic_DNA"/>
</dbReference>
<proteinExistence type="predicted"/>
<evidence type="ECO:0000256" key="6">
    <source>
        <dbReference type="ARBA" id="ARBA00023014"/>
    </source>
</evidence>
<evidence type="ECO:0000313" key="10">
    <source>
        <dbReference type="Proteomes" id="UP000279859"/>
    </source>
</evidence>
<dbReference type="Pfam" id="PF03167">
    <property type="entry name" value="UDG"/>
    <property type="match status" value="1"/>
</dbReference>
<keyword evidence="5" id="KW-0408">Iron</keyword>
<keyword evidence="2" id="KW-0479">Metal-binding</keyword>
<name>A0A3M8LA59_9MICO</name>
<dbReference type="InterPro" id="IPR005122">
    <property type="entry name" value="Uracil-DNA_glycosylase-like"/>
</dbReference>
<evidence type="ECO:0000256" key="5">
    <source>
        <dbReference type="ARBA" id="ARBA00023004"/>
    </source>
</evidence>
<organism evidence="9 10">
    <name type="scientific">Cryobacterium tepidiphilum</name>
    <dbReference type="NCBI Taxonomy" id="2486026"/>
    <lineage>
        <taxon>Bacteria</taxon>
        <taxon>Bacillati</taxon>
        <taxon>Actinomycetota</taxon>
        <taxon>Actinomycetes</taxon>
        <taxon>Micrococcales</taxon>
        <taxon>Microbacteriaceae</taxon>
        <taxon>Cryobacterium</taxon>
    </lineage>
</organism>
<dbReference type="AlphaFoldDB" id="A0A3M8LA59"/>
<dbReference type="Gene3D" id="3.40.470.10">
    <property type="entry name" value="Uracil-DNA glycosylase-like domain"/>
    <property type="match status" value="1"/>
</dbReference>
<dbReference type="PANTHER" id="PTHR33693">
    <property type="entry name" value="TYPE-5 URACIL-DNA GLYCOSYLASE"/>
    <property type="match status" value="1"/>
</dbReference>
<evidence type="ECO:0000259" key="8">
    <source>
        <dbReference type="Pfam" id="PF03167"/>
    </source>
</evidence>
<keyword evidence="7" id="KW-0234">DNA repair</keyword>
<evidence type="ECO:0000313" key="9">
    <source>
        <dbReference type="EMBL" id="RNE62383.1"/>
    </source>
</evidence>
<dbReference type="Proteomes" id="UP000279859">
    <property type="component" value="Unassembled WGS sequence"/>
</dbReference>
<evidence type="ECO:0000256" key="1">
    <source>
        <dbReference type="ARBA" id="ARBA00022485"/>
    </source>
</evidence>
<dbReference type="InterPro" id="IPR036895">
    <property type="entry name" value="Uracil-DNA_glycosylase-like_sf"/>
</dbReference>
<keyword evidence="3" id="KW-0227">DNA damage</keyword>
<feature type="domain" description="Uracil-DNA glycosylase-like" evidence="8">
    <location>
        <begin position="3"/>
        <end position="95"/>
    </location>
</feature>
<evidence type="ECO:0000256" key="3">
    <source>
        <dbReference type="ARBA" id="ARBA00022763"/>
    </source>
</evidence>
<protein>
    <recommendedName>
        <fullName evidence="8">Uracil-DNA glycosylase-like domain-containing protein</fullName>
    </recommendedName>
</protein>
<dbReference type="GO" id="GO:0097506">
    <property type="term" value="F:deaminated base DNA N-glycosylase activity"/>
    <property type="evidence" value="ECO:0007669"/>
    <property type="project" value="UniProtKB-ARBA"/>
</dbReference>
<accession>A0A3M8LA59</accession>
<dbReference type="SUPFAM" id="SSF52141">
    <property type="entry name" value="Uracil-DNA glycosylase-like"/>
    <property type="match status" value="1"/>
</dbReference>
<dbReference type="GO" id="GO:0046872">
    <property type="term" value="F:metal ion binding"/>
    <property type="evidence" value="ECO:0007669"/>
    <property type="project" value="UniProtKB-KW"/>
</dbReference>
<sequence length="108" mass="11437">MHDKPAVAHIVACHPWLDAELAAVTPEVIVCLGATAGRSVLGRPVRVGAEHGRLLEPGTGTRGARVLLTTHPSAVLRLRGKPEWDDAFDGFVADLVAARRSHEGDGHP</sequence>
<dbReference type="PANTHER" id="PTHR33693:SF9">
    <property type="entry name" value="TYPE-4 URACIL-DNA GLYCOSYLASE"/>
    <property type="match status" value="1"/>
</dbReference>
<dbReference type="OrthoDB" id="5290748at2"/>
<keyword evidence="4" id="KW-0378">Hydrolase</keyword>
<dbReference type="GO" id="GO:0006281">
    <property type="term" value="P:DNA repair"/>
    <property type="evidence" value="ECO:0007669"/>
    <property type="project" value="UniProtKB-KW"/>
</dbReference>
<keyword evidence="10" id="KW-1185">Reference proteome</keyword>
<evidence type="ECO:0000256" key="4">
    <source>
        <dbReference type="ARBA" id="ARBA00022801"/>
    </source>
</evidence>
<dbReference type="GO" id="GO:0051539">
    <property type="term" value="F:4 iron, 4 sulfur cluster binding"/>
    <property type="evidence" value="ECO:0007669"/>
    <property type="project" value="UniProtKB-KW"/>
</dbReference>
<gene>
    <name evidence="9" type="ORF">EEJ31_08250</name>
</gene>
<keyword evidence="1" id="KW-0004">4Fe-4S</keyword>
<evidence type="ECO:0000256" key="7">
    <source>
        <dbReference type="ARBA" id="ARBA00023204"/>
    </source>
</evidence>
<comment type="caution">
    <text evidence="9">The sequence shown here is derived from an EMBL/GenBank/DDBJ whole genome shotgun (WGS) entry which is preliminary data.</text>
</comment>
<reference evidence="9 10" key="1">
    <citation type="submission" date="2018-11" db="EMBL/GenBank/DDBJ databases">
        <title>Cryobacterium sp. nov., isolated from rhizosphere soil of lettuce.</title>
        <authorList>
            <person name="Wang Y."/>
        </authorList>
    </citation>
    <scope>NUCLEOTIDE SEQUENCE [LARGE SCALE GENOMIC DNA]</scope>
    <source>
        <strain evidence="9 10">NEAU-85</strain>
    </source>
</reference>
<evidence type="ECO:0000256" key="2">
    <source>
        <dbReference type="ARBA" id="ARBA00022723"/>
    </source>
</evidence>